<dbReference type="PROSITE" id="PS51208">
    <property type="entry name" value="AUTOTRANSPORTER"/>
    <property type="match status" value="1"/>
</dbReference>
<dbReference type="Gene3D" id="2.40.128.130">
    <property type="entry name" value="Autotransporter beta-domain"/>
    <property type="match status" value="1"/>
</dbReference>
<proteinExistence type="predicted"/>
<dbReference type="PANTHER" id="PTHR35037">
    <property type="entry name" value="C-TERMINAL REGION OF AIDA-LIKE PROTEIN"/>
    <property type="match status" value="1"/>
</dbReference>
<comment type="caution">
    <text evidence="3">The sequence shown here is derived from an EMBL/GenBank/DDBJ whole genome shotgun (WGS) entry which is preliminary data.</text>
</comment>
<reference evidence="3 4" key="1">
    <citation type="submission" date="2019-12" db="EMBL/GenBank/DDBJ databases">
        <title>Enteriobacteria Tanzani isolates_8377-8380.</title>
        <authorList>
            <person name="Subbiah M."/>
            <person name="Call D."/>
        </authorList>
    </citation>
    <scope>NUCLEOTIDE SEQUENCE [LARGE SCALE GENOMIC DNA]</scope>
    <source>
        <strain evidence="3 4">8378wC7</strain>
    </source>
</reference>
<dbReference type="InterPro" id="IPR036709">
    <property type="entry name" value="Autotransporte_beta_dom_sf"/>
</dbReference>
<protein>
    <submittedName>
        <fullName evidence="3">Autotransporter outer membrane beta-barrel domain-containing protein</fullName>
    </submittedName>
</protein>
<sequence length="181" mass="20219">YNWFDNSVSSDNRSADDYDSRGVTASVEGGYTFEAGTFSGSEETLNTWYVQPQAQITWMGVKDSDHTRKDGTRIETEGDGNVQTRLGVKTYLNSHHQRDDGKQREFQPYIEANWINNSKVYAVKMNGQTVGREGARNLGEVRTGVEAKVNNNLSLWGNVGVQLGDKGYSDTQGMLGVKYSW</sequence>
<accession>A0A6L7CJS6</accession>
<dbReference type="AlphaFoldDB" id="A0A6L7CJS6"/>
<dbReference type="NCBIfam" id="TIGR01414">
    <property type="entry name" value="autotrans_barl"/>
    <property type="match status" value="1"/>
</dbReference>
<evidence type="ECO:0000313" key="4">
    <source>
        <dbReference type="Proteomes" id="UP000480485"/>
    </source>
</evidence>
<organism evidence="3 4">
    <name type="scientific">Escherichia coli</name>
    <dbReference type="NCBI Taxonomy" id="562"/>
    <lineage>
        <taxon>Bacteria</taxon>
        <taxon>Pseudomonadati</taxon>
        <taxon>Pseudomonadota</taxon>
        <taxon>Gammaproteobacteria</taxon>
        <taxon>Enterobacterales</taxon>
        <taxon>Enterobacteriaceae</taxon>
        <taxon>Escherichia</taxon>
    </lineage>
</organism>
<dbReference type="GO" id="GO:0019867">
    <property type="term" value="C:outer membrane"/>
    <property type="evidence" value="ECO:0007669"/>
    <property type="project" value="InterPro"/>
</dbReference>
<dbReference type="Pfam" id="PF03797">
    <property type="entry name" value="Autotransporter"/>
    <property type="match status" value="1"/>
</dbReference>
<dbReference type="InterPro" id="IPR005546">
    <property type="entry name" value="Autotransporte_beta"/>
</dbReference>
<evidence type="ECO:0000313" key="3">
    <source>
        <dbReference type="EMBL" id="MWT87183.1"/>
    </source>
</evidence>
<dbReference type="PANTHER" id="PTHR35037:SF3">
    <property type="entry name" value="C-TERMINAL REGION OF AIDA-LIKE PROTEIN"/>
    <property type="match status" value="1"/>
</dbReference>
<gene>
    <name evidence="3" type="ORF">GP954_18890</name>
</gene>
<dbReference type="SUPFAM" id="SSF103515">
    <property type="entry name" value="Autotransporter"/>
    <property type="match status" value="1"/>
</dbReference>
<feature type="domain" description="Autotransporter" evidence="2">
    <location>
        <begin position="1"/>
        <end position="181"/>
    </location>
</feature>
<name>A0A6L7CJS6_ECOLX</name>
<dbReference type="Proteomes" id="UP000480485">
    <property type="component" value="Unassembled WGS sequence"/>
</dbReference>
<dbReference type="InterPro" id="IPR006315">
    <property type="entry name" value="OM_autotransptr_brl_dom"/>
</dbReference>
<feature type="compositionally biased region" description="Polar residues" evidence="1">
    <location>
        <begin position="1"/>
        <end position="12"/>
    </location>
</feature>
<dbReference type="EMBL" id="WTRN01000729">
    <property type="protein sequence ID" value="MWT87183.1"/>
    <property type="molecule type" value="Genomic_DNA"/>
</dbReference>
<evidence type="ECO:0000259" key="2">
    <source>
        <dbReference type="PROSITE" id="PS51208"/>
    </source>
</evidence>
<feature type="region of interest" description="Disordered" evidence="1">
    <location>
        <begin position="1"/>
        <end position="20"/>
    </location>
</feature>
<evidence type="ECO:0000256" key="1">
    <source>
        <dbReference type="SAM" id="MobiDB-lite"/>
    </source>
</evidence>
<dbReference type="InterPro" id="IPR051551">
    <property type="entry name" value="Autotransporter_adhesion"/>
</dbReference>
<feature type="non-terminal residue" evidence="3">
    <location>
        <position position="1"/>
    </location>
</feature>